<keyword evidence="1" id="KW-1133">Transmembrane helix</keyword>
<reference evidence="2 3" key="1">
    <citation type="submission" date="2017-01" db="EMBL/GenBank/DDBJ databases">
        <authorList>
            <person name="Varghese N."/>
            <person name="Submissions S."/>
        </authorList>
    </citation>
    <scope>NUCLEOTIDE SEQUENCE [LARGE SCALE GENOMIC DNA]</scope>
    <source>
        <strain evidence="2 3">ATCC 23464</strain>
    </source>
</reference>
<evidence type="ECO:0000313" key="3">
    <source>
        <dbReference type="Proteomes" id="UP000186666"/>
    </source>
</evidence>
<name>A0ABY1JWX0_9BACL</name>
<organism evidence="2 3">
    <name type="scientific">Paenibacillus macquariensis</name>
    <dbReference type="NCBI Taxonomy" id="948756"/>
    <lineage>
        <taxon>Bacteria</taxon>
        <taxon>Bacillati</taxon>
        <taxon>Bacillota</taxon>
        <taxon>Bacilli</taxon>
        <taxon>Bacillales</taxon>
        <taxon>Paenibacillaceae</taxon>
        <taxon>Paenibacillus</taxon>
    </lineage>
</organism>
<comment type="caution">
    <text evidence="2">The sequence shown here is derived from an EMBL/GenBank/DDBJ whole genome shotgun (WGS) entry which is preliminary data.</text>
</comment>
<gene>
    <name evidence="2" type="ORF">SAMN05421578_10547</name>
</gene>
<dbReference type="Proteomes" id="UP000186666">
    <property type="component" value="Unassembled WGS sequence"/>
</dbReference>
<accession>A0ABY1JWX0</accession>
<sequence length="139" mass="14684">MDSNEPQHTVEEGSFFNPAAVPAPIILKHSGPGIASFILCMISLLGYIASVALIGSLMTPYLTEDLTSPSAEMIEKLGVAGAIVILFLFMNLIGVILGIVGVSLKRRKKIFAILGLIMNAAILLSLAIFFVIAVVNATI</sequence>
<protein>
    <recommendedName>
        <fullName evidence="4">DUF4064 domain-containing protein</fullName>
    </recommendedName>
</protein>
<dbReference type="EMBL" id="FTNK01000005">
    <property type="protein sequence ID" value="SIQ91842.1"/>
    <property type="molecule type" value="Genomic_DNA"/>
</dbReference>
<keyword evidence="3" id="KW-1185">Reference proteome</keyword>
<evidence type="ECO:0008006" key="4">
    <source>
        <dbReference type="Google" id="ProtNLM"/>
    </source>
</evidence>
<feature type="transmembrane region" description="Helical" evidence="1">
    <location>
        <begin position="111"/>
        <end position="135"/>
    </location>
</feature>
<feature type="transmembrane region" description="Helical" evidence="1">
    <location>
        <begin position="77"/>
        <end position="104"/>
    </location>
</feature>
<evidence type="ECO:0000313" key="2">
    <source>
        <dbReference type="EMBL" id="SIQ91842.1"/>
    </source>
</evidence>
<dbReference type="RefSeq" id="WP_068586784.1">
    <property type="nucleotide sequence ID" value="NZ_FTNK01000005.1"/>
</dbReference>
<keyword evidence="1" id="KW-0812">Transmembrane</keyword>
<proteinExistence type="predicted"/>
<feature type="transmembrane region" description="Helical" evidence="1">
    <location>
        <begin position="34"/>
        <end position="57"/>
    </location>
</feature>
<keyword evidence="1" id="KW-0472">Membrane</keyword>
<evidence type="ECO:0000256" key="1">
    <source>
        <dbReference type="SAM" id="Phobius"/>
    </source>
</evidence>